<sequence>MPKRFLNVEYNGVKAEIDVTDAERLGDVQLAVKTTFGNTFEKVDAPYLQLFQPLDSEEKQISDLDEIPDDFFKKLTKGGLSLFIRITPLSIQHGVQSVVNWQ</sequence>
<gene>
    <name evidence="1" type="ORF">HK103_004096</name>
</gene>
<proteinExistence type="predicted"/>
<feature type="non-terminal residue" evidence="1">
    <location>
        <position position="102"/>
    </location>
</feature>
<comment type="caution">
    <text evidence="1">The sequence shown here is derived from an EMBL/GenBank/DDBJ whole genome shotgun (WGS) entry which is preliminary data.</text>
</comment>
<accession>A0AAD5Y404</accession>
<evidence type="ECO:0000313" key="1">
    <source>
        <dbReference type="EMBL" id="KAJ3250054.1"/>
    </source>
</evidence>
<evidence type="ECO:0000313" key="2">
    <source>
        <dbReference type="Proteomes" id="UP001210925"/>
    </source>
</evidence>
<organism evidence="1 2">
    <name type="scientific">Boothiomyces macroporosus</name>
    <dbReference type="NCBI Taxonomy" id="261099"/>
    <lineage>
        <taxon>Eukaryota</taxon>
        <taxon>Fungi</taxon>
        <taxon>Fungi incertae sedis</taxon>
        <taxon>Chytridiomycota</taxon>
        <taxon>Chytridiomycota incertae sedis</taxon>
        <taxon>Chytridiomycetes</taxon>
        <taxon>Rhizophydiales</taxon>
        <taxon>Terramycetaceae</taxon>
        <taxon>Boothiomyces</taxon>
    </lineage>
</organism>
<reference evidence="1" key="1">
    <citation type="submission" date="2020-05" db="EMBL/GenBank/DDBJ databases">
        <title>Phylogenomic resolution of chytrid fungi.</title>
        <authorList>
            <person name="Stajich J.E."/>
            <person name="Amses K."/>
            <person name="Simmons R."/>
            <person name="Seto K."/>
            <person name="Myers J."/>
            <person name="Bonds A."/>
            <person name="Quandt C.A."/>
            <person name="Barry K."/>
            <person name="Liu P."/>
            <person name="Grigoriev I."/>
            <person name="Longcore J.E."/>
            <person name="James T.Y."/>
        </authorList>
    </citation>
    <scope>NUCLEOTIDE SEQUENCE</scope>
    <source>
        <strain evidence="1">PLAUS21</strain>
    </source>
</reference>
<dbReference type="Proteomes" id="UP001210925">
    <property type="component" value="Unassembled WGS sequence"/>
</dbReference>
<keyword evidence="2" id="KW-1185">Reference proteome</keyword>
<dbReference type="EMBL" id="JADGKB010000318">
    <property type="protein sequence ID" value="KAJ3250054.1"/>
    <property type="molecule type" value="Genomic_DNA"/>
</dbReference>
<dbReference type="AlphaFoldDB" id="A0AAD5Y404"/>
<name>A0AAD5Y404_9FUNG</name>
<protein>
    <submittedName>
        <fullName evidence="1">Uncharacterized protein</fullName>
    </submittedName>
</protein>